<organism evidence="2 3">
    <name type="scientific">Plasmodium ovale wallikeri</name>
    <dbReference type="NCBI Taxonomy" id="864142"/>
    <lineage>
        <taxon>Eukaryota</taxon>
        <taxon>Sar</taxon>
        <taxon>Alveolata</taxon>
        <taxon>Apicomplexa</taxon>
        <taxon>Aconoidasida</taxon>
        <taxon>Haemosporida</taxon>
        <taxon>Plasmodiidae</taxon>
        <taxon>Plasmodium</taxon>
        <taxon>Plasmodium (Plasmodium)</taxon>
    </lineage>
</organism>
<evidence type="ECO:0000313" key="3">
    <source>
        <dbReference type="Proteomes" id="UP000078550"/>
    </source>
</evidence>
<feature type="compositionally biased region" description="Acidic residues" evidence="1">
    <location>
        <begin position="1186"/>
        <end position="1198"/>
    </location>
</feature>
<evidence type="ECO:0000256" key="1">
    <source>
        <dbReference type="SAM" id="MobiDB-lite"/>
    </source>
</evidence>
<name>A0A1A8YK90_PLAOA</name>
<dbReference type="Proteomes" id="UP000078550">
    <property type="component" value="Unassembled WGS sequence"/>
</dbReference>
<feature type="region of interest" description="Disordered" evidence="1">
    <location>
        <begin position="847"/>
        <end position="866"/>
    </location>
</feature>
<feature type="compositionally biased region" description="Gly residues" evidence="1">
    <location>
        <begin position="815"/>
        <end position="834"/>
    </location>
</feature>
<accession>A0A1A8YK90</accession>
<evidence type="ECO:0008006" key="4">
    <source>
        <dbReference type="Google" id="ProtNLM"/>
    </source>
</evidence>
<gene>
    <name evidence="2" type="ORF">POVWA2_005940</name>
</gene>
<feature type="region of interest" description="Disordered" evidence="1">
    <location>
        <begin position="1170"/>
        <end position="1198"/>
    </location>
</feature>
<feature type="region of interest" description="Disordered" evidence="1">
    <location>
        <begin position="810"/>
        <end position="834"/>
    </location>
</feature>
<evidence type="ECO:0000313" key="2">
    <source>
        <dbReference type="EMBL" id="SBT31771.1"/>
    </source>
</evidence>
<feature type="compositionally biased region" description="Low complexity" evidence="1">
    <location>
        <begin position="855"/>
        <end position="866"/>
    </location>
</feature>
<dbReference type="EMBL" id="FLRE01000024">
    <property type="protein sequence ID" value="SBT31771.1"/>
    <property type="molecule type" value="Genomic_DNA"/>
</dbReference>
<sequence>MENNRFAQNIYFKGFNERKINYLKGNENVTAFEKSDSNLNIPASVIPMKSVNEENSLGKLNVHNINSNQCVPYQSLKNISYENNYINNNSKALNFKGIQENAPYLNSNMLFLNSNINSSMSSNLPNSTCNFSQTALASDVISDNRFGKNAYGDVKHLDRIGLNNLHINSFSNSRNVNMKNNEYGIPNAQQKLNYLSNKENTKISHDKVGHHKMSVNKMCGNKMNIHSNNTNTKEGCLNQYNMNLNGGNILPLSKNMNTYESGNVQNGKEIIYNSNNIYQTNRTTSNVNNVTLSNMKNNLTNFMNSEMMIGKGIARKNYNNDRVVNTLDSNAGGIHSNSNANLKPFDNSMGKLKDIEMRNGTVSNQLSQNISLNTFANTMNSHLISKNQCFSQLNNINNGMNKLMPYNMPPVHNPNSVKSGTTTMGTTMGTTADTTVDTAMGTAMGTAVGTAMGTSMGITNVNITSGSNLTTFNKNILLSASTANNNMGKDTIVNHFATANGSSGNLSSEINMGSISNLAPLPNVTPHPNVAPLPNVTSLPGFPQASNAFLNMNGNNQGINDDHLKVGSGVINYEYFNVKDNMKDIKKINDVTKSSLINEVPQNLSNLSLFSSNLNLMNKNMGIFNGPGANGVGDDLSGGVTIDGGGTMISGSAMTSGGTITGGNGLGNLSYIGNRSGVGNLGYANSMVCPKNYTGLNVLKGEKEGKGGDAGIDLSNDIVVNKNVITENIIRNSNMNNNNISTDNYANILKQLCTPIKSKSGNNNMENLNDKLILDDFCNDNKFGGVGKENNNFSANHGGTVTDMFSNSEEEVGTAVGGGASGGGTSGSGVTGSGGDLVCINQGEGMRPRAHREGSNTNSSSNSNGNCNGSGSGSGCGNIYELKKLNLFAESKKREKTDHQESRINKIKKCKTKVFFYINPKYIIEPLKRKIYQNMSVFIENLISDIKAIENKNRAEILTNLHNTPWFCMIFDFDGISKLLNVFNKYLIYSDSLIIPDVLVCNKLEAESAGGVGSGRGDDPGGGRGDDLYAQRFSYYFEKSDKVEMLNKKILDYENNIIENAEKLSYLKELCNSMNEQVNIKKKKLLLLIEKAKLKNFIYKSKDLQTILDIEKRCSVQQDESHLSNDYFKIFKKINDGLNYLKKYSNIIISNQLMHNEIINEEENRQIYEPSISTEDMNGENKWNYDDEGDDADADADADDNITDLHMSQNCKKSKRKNLNTNEEQLLKNNSFSEQVDEHNDKDINKKRKTQTKEIWSTVKASPSTRIVESLPFSSLFKRFRTYALPDYFTLHFCTPAPVRIPPFSRNESCNSPSLFQKSLHPIPPFLVTFDILN</sequence>
<protein>
    <recommendedName>
        <fullName evidence="4">Asparagine-rich protein</fullName>
    </recommendedName>
</protein>
<reference evidence="3" key="1">
    <citation type="submission" date="2016-05" db="EMBL/GenBank/DDBJ databases">
        <authorList>
            <person name="Naeem Raeece"/>
        </authorList>
    </citation>
    <scope>NUCLEOTIDE SEQUENCE [LARGE SCALE GENOMIC DNA]</scope>
</reference>
<proteinExistence type="predicted"/>